<dbReference type="InterPro" id="IPR002636">
    <property type="entry name" value="DUF29"/>
</dbReference>
<dbReference type="EMBL" id="DSPX01000038">
    <property type="protein sequence ID" value="HGF99767.1"/>
    <property type="molecule type" value="Genomic_DNA"/>
</dbReference>
<protein>
    <submittedName>
        <fullName evidence="1">DUF29 family protein</fullName>
    </submittedName>
</protein>
<accession>A0A7C3ZUE7</accession>
<comment type="caution">
    <text evidence="1">The sequence shown here is derived from an EMBL/GenBank/DDBJ whole genome shotgun (WGS) entry which is preliminary data.</text>
</comment>
<dbReference type="AlphaFoldDB" id="A0A7C3ZUE7"/>
<gene>
    <name evidence="1" type="ORF">ENR15_03630</name>
</gene>
<organism evidence="1">
    <name type="scientific">Planktothricoides sp. SpSt-374</name>
    <dbReference type="NCBI Taxonomy" id="2282167"/>
    <lineage>
        <taxon>Bacteria</taxon>
        <taxon>Bacillati</taxon>
        <taxon>Cyanobacteriota</taxon>
        <taxon>Cyanophyceae</taxon>
        <taxon>Oscillatoriophycideae</taxon>
        <taxon>Oscillatoriales</taxon>
        <taxon>Oscillatoriaceae</taxon>
        <taxon>Planktothricoides</taxon>
    </lineage>
</organism>
<sequence>MTQELADLRMSILEGRYADALAIVDDLESMGRKGIIRNIKSFLIRMLIHLIKNQIELRMTNSWAASIRDSVIEIQELNLQDNQTSYYIKAEDWQSLLEECLARAISTASVEVREGYYTPFQLKNMVAAPQTMQITQELLNLTYQHSAIDLPDIINEYLTQLPGGADWKSGHS</sequence>
<dbReference type="Gene3D" id="1.20.1220.20">
    <property type="entry name" value="Uncharcterised protein PF01724"/>
    <property type="match status" value="1"/>
</dbReference>
<proteinExistence type="predicted"/>
<evidence type="ECO:0000313" key="1">
    <source>
        <dbReference type="EMBL" id="HGF99767.1"/>
    </source>
</evidence>
<name>A0A7C3ZUE7_9CYAN</name>
<reference evidence="1" key="1">
    <citation type="journal article" date="2020" name="mSystems">
        <title>Genome- and Community-Level Interaction Insights into Carbon Utilization and Element Cycling Functions of Hydrothermarchaeota in Hydrothermal Sediment.</title>
        <authorList>
            <person name="Zhou Z."/>
            <person name="Liu Y."/>
            <person name="Xu W."/>
            <person name="Pan J."/>
            <person name="Luo Z.H."/>
            <person name="Li M."/>
        </authorList>
    </citation>
    <scope>NUCLEOTIDE SEQUENCE [LARGE SCALE GENOMIC DNA]</scope>
    <source>
        <strain evidence="1">SpSt-374</strain>
    </source>
</reference>
<dbReference type="Pfam" id="PF01724">
    <property type="entry name" value="DUF29"/>
    <property type="match status" value="1"/>
</dbReference>
<dbReference type="PANTHER" id="PTHR34235:SF1">
    <property type="entry name" value="SLR0416 PROTEIN"/>
    <property type="match status" value="1"/>
</dbReference>
<dbReference type="PANTHER" id="PTHR34235">
    <property type="entry name" value="SLR1203 PROTEIN-RELATED"/>
    <property type="match status" value="1"/>
</dbReference>